<sequence>MPTLSDAVASSLRRHELNSRGGYSPLPGRPVGESPKQRDTTTNCRCELSTCANGNKSSSGVQKRRQYAQRILRRLLPLRPTVAQRNRPAHLEMPLAKSEQRFGAVPLFAVGRGSSAPARLQSVALTKNEQTVCAGTVPLTHVTVSLGRFDVARRSPVRLVFSFGKAKTRATLAAVANCRPGRSSQGAARTKRPFAGLPYFTIWPLESVRRSSLPKRASSQFRQMRVACSSEELFIDRAFPLRSLRCFVLR</sequence>
<dbReference type="WBParaSite" id="TMUE_0000000049.1">
    <property type="protein sequence ID" value="TMUE_0000000049.1"/>
    <property type="gene ID" value="WBGene00295997"/>
</dbReference>
<accession>A0A5S6PYT9</accession>
<dbReference type="Proteomes" id="UP000046395">
    <property type="component" value="Unassembled WGS sequence"/>
</dbReference>
<evidence type="ECO:0000313" key="3">
    <source>
        <dbReference type="WBParaSite" id="TMUE_0000000049.1"/>
    </source>
</evidence>
<name>A0A5S6PYT9_TRIMR</name>
<keyword evidence="2" id="KW-1185">Reference proteome</keyword>
<dbReference type="AlphaFoldDB" id="A0A5S6PYT9"/>
<evidence type="ECO:0000313" key="2">
    <source>
        <dbReference type="Proteomes" id="UP000046395"/>
    </source>
</evidence>
<proteinExistence type="predicted"/>
<evidence type="ECO:0000256" key="1">
    <source>
        <dbReference type="SAM" id="MobiDB-lite"/>
    </source>
</evidence>
<organism evidence="2 3">
    <name type="scientific">Trichuris muris</name>
    <name type="common">Mouse whipworm</name>
    <dbReference type="NCBI Taxonomy" id="70415"/>
    <lineage>
        <taxon>Eukaryota</taxon>
        <taxon>Metazoa</taxon>
        <taxon>Ecdysozoa</taxon>
        <taxon>Nematoda</taxon>
        <taxon>Enoplea</taxon>
        <taxon>Dorylaimia</taxon>
        <taxon>Trichinellida</taxon>
        <taxon>Trichuridae</taxon>
        <taxon>Trichuris</taxon>
    </lineage>
</organism>
<feature type="region of interest" description="Disordered" evidence="1">
    <location>
        <begin position="1"/>
        <end position="42"/>
    </location>
</feature>
<protein>
    <submittedName>
        <fullName evidence="3">Uncharacterized protein</fullName>
    </submittedName>
</protein>
<reference evidence="3" key="1">
    <citation type="submission" date="2019-12" db="UniProtKB">
        <authorList>
            <consortium name="WormBaseParasite"/>
        </authorList>
    </citation>
    <scope>IDENTIFICATION</scope>
</reference>